<dbReference type="PANTHER" id="PTHR46268">
    <property type="entry name" value="STRESS RESPONSE PROTEIN NHAX"/>
    <property type="match status" value="1"/>
</dbReference>
<dbReference type="RefSeq" id="WP_206821391.1">
    <property type="nucleotide sequence ID" value="NZ_CP118100.1"/>
</dbReference>
<feature type="domain" description="UspA" evidence="4">
    <location>
        <begin position="1"/>
        <end position="134"/>
    </location>
</feature>
<dbReference type="GO" id="GO:0005524">
    <property type="term" value="F:ATP binding"/>
    <property type="evidence" value="ECO:0007669"/>
    <property type="project" value="UniProtKB-KW"/>
</dbReference>
<dbReference type="AlphaFoldDB" id="A0A939DTI5"/>
<sequence length="281" mass="29166">MTEKIVVGVTGASGSRRAVDWAAARAVARKQQLELINVVGGAVGMIGEGAVLQAAREAADELLREEAERIASDGLTVTTRIETGDPVHTLIDASKDAALLVIGSDYQGPGQGPARGSHGIRIAAASSSPVVVVPDFDITGERSGVVVAVDGSPVSESAIAFAAAEADRLGEPLTALIVWTPIAVPRNALMVMPQAYREGMEQSAREALSLSLAGLRSQYPGLEIEEAVAEGFPSVIINELAESAHLTVVGSRGHGAVRRFLLGSISHEVLQRLATVTAVVR</sequence>
<dbReference type="InterPro" id="IPR006015">
    <property type="entry name" value="Universal_stress_UspA"/>
</dbReference>
<dbReference type="EMBL" id="JAEMWU010000001">
    <property type="protein sequence ID" value="MBN8204704.1"/>
    <property type="molecule type" value="Genomic_DNA"/>
</dbReference>
<evidence type="ECO:0000256" key="1">
    <source>
        <dbReference type="ARBA" id="ARBA00008791"/>
    </source>
</evidence>
<comment type="similarity">
    <text evidence="1">Belongs to the universal stress protein A family.</text>
</comment>
<evidence type="ECO:0000256" key="2">
    <source>
        <dbReference type="ARBA" id="ARBA00022741"/>
    </source>
</evidence>
<reference evidence="5" key="1">
    <citation type="submission" date="2020-12" db="EMBL/GenBank/DDBJ databases">
        <title>PHA producing bacteria isolated from mangrove.</title>
        <authorList>
            <person name="Zheng W."/>
            <person name="Yu S."/>
            <person name="Huang Y."/>
        </authorList>
    </citation>
    <scope>NUCLEOTIDE SEQUENCE</scope>
    <source>
        <strain evidence="5">GN8-5</strain>
    </source>
</reference>
<dbReference type="InterPro" id="IPR006016">
    <property type="entry name" value="UspA"/>
</dbReference>
<feature type="domain" description="UspA" evidence="4">
    <location>
        <begin position="145"/>
        <end position="281"/>
    </location>
</feature>
<dbReference type="Gene3D" id="3.40.50.620">
    <property type="entry name" value="HUPs"/>
    <property type="match status" value="2"/>
</dbReference>
<name>A0A939DTI5_9MICO</name>
<dbReference type="PRINTS" id="PR01438">
    <property type="entry name" value="UNVRSLSTRESS"/>
</dbReference>
<dbReference type="InterPro" id="IPR014729">
    <property type="entry name" value="Rossmann-like_a/b/a_fold"/>
</dbReference>
<dbReference type="CDD" id="cd00293">
    <property type="entry name" value="USP-like"/>
    <property type="match status" value="1"/>
</dbReference>
<accession>A0A939DTI5</accession>
<proteinExistence type="inferred from homology"/>
<comment type="caution">
    <text evidence="5">The sequence shown here is derived from an EMBL/GenBank/DDBJ whole genome shotgun (WGS) entry which is preliminary data.</text>
</comment>
<dbReference type="Proteomes" id="UP000664385">
    <property type="component" value="Unassembled WGS sequence"/>
</dbReference>
<dbReference type="Pfam" id="PF00582">
    <property type="entry name" value="Usp"/>
    <property type="match status" value="2"/>
</dbReference>
<keyword evidence="2" id="KW-0547">Nucleotide-binding</keyword>
<evidence type="ECO:0000256" key="3">
    <source>
        <dbReference type="ARBA" id="ARBA00022840"/>
    </source>
</evidence>
<keyword evidence="3" id="KW-0067">ATP-binding</keyword>
<evidence type="ECO:0000259" key="4">
    <source>
        <dbReference type="Pfam" id="PF00582"/>
    </source>
</evidence>
<protein>
    <submittedName>
        <fullName evidence="5">Universal stress protein</fullName>
    </submittedName>
</protein>
<evidence type="ECO:0000313" key="6">
    <source>
        <dbReference type="Proteomes" id="UP000664385"/>
    </source>
</evidence>
<dbReference type="PANTHER" id="PTHR46268:SF27">
    <property type="entry name" value="UNIVERSAL STRESS PROTEIN RV2623"/>
    <property type="match status" value="1"/>
</dbReference>
<dbReference type="SUPFAM" id="SSF52402">
    <property type="entry name" value="Adenine nucleotide alpha hydrolases-like"/>
    <property type="match status" value="2"/>
</dbReference>
<evidence type="ECO:0000313" key="5">
    <source>
        <dbReference type="EMBL" id="MBN8204704.1"/>
    </source>
</evidence>
<gene>
    <name evidence="5" type="ORF">JF543_01885</name>
</gene>
<organism evidence="5 6">
    <name type="scientific">Microbacterium esteraromaticum</name>
    <dbReference type="NCBI Taxonomy" id="57043"/>
    <lineage>
        <taxon>Bacteria</taxon>
        <taxon>Bacillati</taxon>
        <taxon>Actinomycetota</taxon>
        <taxon>Actinomycetes</taxon>
        <taxon>Micrococcales</taxon>
        <taxon>Microbacteriaceae</taxon>
        <taxon>Microbacterium</taxon>
    </lineage>
</organism>